<name>A0AA38VS38_9PEZI</name>
<proteinExistence type="predicted"/>
<gene>
    <name evidence="3" type="ORF">NKR23_g4223</name>
</gene>
<dbReference type="PANTHER" id="PTHR24148:SF77">
    <property type="entry name" value="HETEROKARYON INCOMPATIBILITY DOMAIN-CONTAINING PROTEIN"/>
    <property type="match status" value="1"/>
</dbReference>
<evidence type="ECO:0000259" key="2">
    <source>
        <dbReference type="Pfam" id="PF06985"/>
    </source>
</evidence>
<evidence type="ECO:0000313" key="4">
    <source>
        <dbReference type="Proteomes" id="UP001174694"/>
    </source>
</evidence>
<dbReference type="InterPro" id="IPR010730">
    <property type="entry name" value="HET"/>
</dbReference>
<feature type="domain" description="Heterokaryon incompatibility" evidence="2">
    <location>
        <begin position="45"/>
        <end position="246"/>
    </location>
</feature>
<dbReference type="AlphaFoldDB" id="A0AA38VS38"/>
<organism evidence="3 4">
    <name type="scientific">Pleurostoma richardsiae</name>
    <dbReference type="NCBI Taxonomy" id="41990"/>
    <lineage>
        <taxon>Eukaryota</taxon>
        <taxon>Fungi</taxon>
        <taxon>Dikarya</taxon>
        <taxon>Ascomycota</taxon>
        <taxon>Pezizomycotina</taxon>
        <taxon>Sordariomycetes</taxon>
        <taxon>Sordariomycetidae</taxon>
        <taxon>Calosphaeriales</taxon>
        <taxon>Pleurostomataceae</taxon>
        <taxon>Pleurostoma</taxon>
    </lineage>
</organism>
<dbReference type="Proteomes" id="UP001174694">
    <property type="component" value="Unassembled WGS sequence"/>
</dbReference>
<keyword evidence="4" id="KW-1185">Reference proteome</keyword>
<evidence type="ECO:0000256" key="1">
    <source>
        <dbReference type="SAM" id="MobiDB-lite"/>
    </source>
</evidence>
<evidence type="ECO:0000313" key="3">
    <source>
        <dbReference type="EMBL" id="KAJ9149342.1"/>
    </source>
</evidence>
<dbReference type="EMBL" id="JANBVO010000010">
    <property type="protein sequence ID" value="KAJ9149342.1"/>
    <property type="molecule type" value="Genomic_DNA"/>
</dbReference>
<reference evidence="3" key="1">
    <citation type="submission" date="2022-07" db="EMBL/GenBank/DDBJ databases">
        <title>Fungi with potential for degradation of polypropylene.</title>
        <authorList>
            <person name="Gostincar C."/>
        </authorList>
    </citation>
    <scope>NUCLEOTIDE SEQUENCE</scope>
    <source>
        <strain evidence="3">EXF-13308</strain>
    </source>
</reference>
<accession>A0AA38VS38</accession>
<feature type="region of interest" description="Disordered" evidence="1">
    <location>
        <begin position="129"/>
        <end position="154"/>
    </location>
</feature>
<dbReference type="PANTHER" id="PTHR24148">
    <property type="entry name" value="ANKYRIN REPEAT DOMAIN-CONTAINING PROTEIN 39 HOMOLOG-RELATED"/>
    <property type="match status" value="1"/>
</dbReference>
<protein>
    <submittedName>
        <fullName evidence="3">HET-domain-containing protein</fullName>
    </submittedName>
</protein>
<comment type="caution">
    <text evidence="3">The sequence shown here is derived from an EMBL/GenBank/DDBJ whole genome shotgun (WGS) entry which is preliminary data.</text>
</comment>
<sequence length="663" mass="73783">MSSVYRQLDPARPEIRLLKLHPADDLDAEICCSLIQTPVDDAVPYEALSYTWGGAEFDHRIKLDGHPFSITANLDSALRYLRQPAGDRVLWVDAICINQADVPERNHQVTLMKSIYQRCRADLAWLGPNPSELQVAPPPPPQQQQQHGDGQSDLGERVRVAQERQAKQVLQMQEGMALMKKMCARDVTTLDIMAEMWRDSGTEEMGPDGKPQDGKDRWMLSYAEEAALAAVFRRASLWKRIWVMQELSCAPKVVLLAGREALDWDLVASFLGDTPYADAFHISWSHGWATPMARHVFGHAQTIQHQRGIVQAMAEGYRSTLMDVLARFKHAASTDQRDKIYGLLGLVSEDHGIRVNYGKSVGAVFAELTEHFINSSGTLDVLCQNPWQIDDWGEKTEGLPSWVADFAHGSFTKPSPNAFSTLLFAQRGIFSAGSPSLATPCHILDGSILRVEGTIIGKVGPILQEEHHYAQEEARKHTQTPTYLLPKECMSLYFGTGLLDDPSISYAATGESALQAFWRTLVADCKAYPIARLSGDDLGPGGAVFSEVLRTVPEADEKETDRKLRELFGRLASERMLQRTRSRWTFAVSDNGLFLLLRRGTREGDILAVVDGGKVPVVLRPTEGPDGVRYAFVNVAYVHGYMDGRAGEEVVKGKLQRQEFLLV</sequence>
<dbReference type="Pfam" id="PF06985">
    <property type="entry name" value="HET"/>
    <property type="match status" value="1"/>
</dbReference>
<dbReference type="InterPro" id="IPR052895">
    <property type="entry name" value="HetReg/Transcr_Mod"/>
</dbReference>